<accession>A0A9N7VDM4</accession>
<keyword evidence="3" id="KW-1185">Reference proteome</keyword>
<name>A0A9N7VDM4_PLEPL</name>
<protein>
    <submittedName>
        <fullName evidence="2">Uncharacterized protein</fullName>
    </submittedName>
</protein>
<proteinExistence type="predicted"/>
<comment type="caution">
    <text evidence="2">The sequence shown here is derived from an EMBL/GenBank/DDBJ whole genome shotgun (WGS) entry which is preliminary data.</text>
</comment>
<dbReference type="Proteomes" id="UP001153269">
    <property type="component" value="Unassembled WGS sequence"/>
</dbReference>
<organism evidence="2 3">
    <name type="scientific">Pleuronectes platessa</name>
    <name type="common">European plaice</name>
    <dbReference type="NCBI Taxonomy" id="8262"/>
    <lineage>
        <taxon>Eukaryota</taxon>
        <taxon>Metazoa</taxon>
        <taxon>Chordata</taxon>
        <taxon>Craniata</taxon>
        <taxon>Vertebrata</taxon>
        <taxon>Euteleostomi</taxon>
        <taxon>Actinopterygii</taxon>
        <taxon>Neopterygii</taxon>
        <taxon>Teleostei</taxon>
        <taxon>Neoteleostei</taxon>
        <taxon>Acanthomorphata</taxon>
        <taxon>Carangaria</taxon>
        <taxon>Pleuronectiformes</taxon>
        <taxon>Pleuronectoidei</taxon>
        <taxon>Pleuronectidae</taxon>
        <taxon>Pleuronectes</taxon>
    </lineage>
</organism>
<feature type="region of interest" description="Disordered" evidence="1">
    <location>
        <begin position="66"/>
        <end position="99"/>
    </location>
</feature>
<dbReference type="AlphaFoldDB" id="A0A9N7VDM4"/>
<sequence length="99" mass="11008">MKLGGELSQQQDDALLDSCSWLLQQKPCQFPHPAAHHCVEGEYQRITQRRRKWLLVVDIEVIVASLHPPPPLSSSSSCSPPRGSATMSSSLCTSHREED</sequence>
<evidence type="ECO:0000256" key="1">
    <source>
        <dbReference type="SAM" id="MobiDB-lite"/>
    </source>
</evidence>
<evidence type="ECO:0000313" key="2">
    <source>
        <dbReference type="EMBL" id="CAB1446611.1"/>
    </source>
</evidence>
<gene>
    <name evidence="2" type="ORF">PLEPLA_LOCUS34336</name>
</gene>
<reference evidence="2" key="1">
    <citation type="submission" date="2020-03" db="EMBL/GenBank/DDBJ databases">
        <authorList>
            <person name="Weist P."/>
        </authorList>
    </citation>
    <scope>NUCLEOTIDE SEQUENCE</scope>
</reference>
<dbReference type="EMBL" id="CADEAL010003921">
    <property type="protein sequence ID" value="CAB1446611.1"/>
    <property type="molecule type" value="Genomic_DNA"/>
</dbReference>
<evidence type="ECO:0000313" key="3">
    <source>
        <dbReference type="Proteomes" id="UP001153269"/>
    </source>
</evidence>